<dbReference type="EMBL" id="LECT01000048">
    <property type="protein sequence ID" value="KLU01917.1"/>
    <property type="molecule type" value="Genomic_DNA"/>
</dbReference>
<accession>A0A0J1B5C4</accession>
<keyword evidence="2" id="KW-0732">Signal</keyword>
<name>A0A0J1B5C4_RHOIS</name>
<evidence type="ECO:0000313" key="4">
    <source>
        <dbReference type="Proteomes" id="UP000036367"/>
    </source>
</evidence>
<keyword evidence="3" id="KW-0812">Transmembrane</keyword>
<evidence type="ECO:0000256" key="1">
    <source>
        <dbReference type="SAM" id="MobiDB-lite"/>
    </source>
</evidence>
<organism evidence="3 4">
    <name type="scientific">Rhodopirellula islandica</name>
    <dbReference type="NCBI Taxonomy" id="595434"/>
    <lineage>
        <taxon>Bacteria</taxon>
        <taxon>Pseudomonadati</taxon>
        <taxon>Planctomycetota</taxon>
        <taxon>Planctomycetia</taxon>
        <taxon>Pirellulales</taxon>
        <taxon>Pirellulaceae</taxon>
        <taxon>Rhodopirellula</taxon>
    </lineage>
</organism>
<dbReference type="OrthoDB" id="233693at2"/>
<comment type="caution">
    <text evidence="3">The sequence shown here is derived from an EMBL/GenBank/DDBJ whole genome shotgun (WGS) entry which is preliminary data.</text>
</comment>
<feature type="chain" id="PRO_5005248414" evidence="2">
    <location>
        <begin position="25"/>
        <end position="568"/>
    </location>
</feature>
<proteinExistence type="predicted"/>
<dbReference type="AlphaFoldDB" id="A0A0J1B5C4"/>
<keyword evidence="4" id="KW-1185">Reference proteome</keyword>
<gene>
    <name evidence="3" type="ORF">RISK_006101</name>
</gene>
<evidence type="ECO:0000313" key="3">
    <source>
        <dbReference type="EMBL" id="KLU01917.1"/>
    </source>
</evidence>
<feature type="region of interest" description="Disordered" evidence="1">
    <location>
        <begin position="305"/>
        <end position="324"/>
    </location>
</feature>
<dbReference type="Proteomes" id="UP000036367">
    <property type="component" value="Unassembled WGS sequence"/>
</dbReference>
<dbReference type="STRING" id="595434.RISK_006101"/>
<protein>
    <submittedName>
        <fullName evidence="3">Signal peptide and transmembrane protein</fullName>
    </submittedName>
</protein>
<sequence length="568" mass="63528">MMRLSLLAIVVWLCVATGHCSLSADENDLFTIVGEQTIQTVSVEVTAPNGDPIKGAVVTPWALRYSQGHGHWLSNGKDRSEMMPESARTNEDGLANVSYPFYRDASEKSRTLQVSVHVRHESFSLPDAIHIDVPSDDVFAIEMQPAASILFRPIVPNDDDFTLDQIQVLRSDIGSWENSYRREIQDDQVRVNQLYPGATDFLLVRLVDGKPTHFSEMMEVELKPGMNTPVDVPLHPATSVPGKLADSVSRPVIDGRLLAMTVPPKSARERATWQTWTHVDADGTFLIEGWPRDQSIQIIGLTKTHRVHPTGSDPKRSSRLGNPVMVDPPFDTPLILEMETLHVCQVQVQSLDDKPLGDVKVTAYPNVLWTNWGSQVYGTPLTRSADFFDAPNLLAYFQNRRDQPRFPSLFSDRTNRNGLATIKLPVGTWGLYVDDDRYEIPIVLGRRNVQMEVSDDTGNSIVVRLVPKGTDLLGDYDKLAGVVFGCSTREGERICALPEVREKMDEFVRRIQEAKAPQDPKILAEAFMVVSDAFLKAGDQDEAAKWRRKALKMKVKLTRAISKEESSN</sequence>
<reference evidence="3" key="1">
    <citation type="submission" date="2015-05" db="EMBL/GenBank/DDBJ databases">
        <title>Permanent draft genome of Rhodopirellula islandicus K833.</title>
        <authorList>
            <person name="Kizina J."/>
            <person name="Richter M."/>
            <person name="Glockner F.O."/>
            <person name="Harder J."/>
        </authorList>
    </citation>
    <scope>NUCLEOTIDE SEQUENCE [LARGE SCALE GENOMIC DNA]</scope>
    <source>
        <strain evidence="3">K833</strain>
    </source>
</reference>
<keyword evidence="3" id="KW-0472">Membrane</keyword>
<feature type="signal peptide" evidence="2">
    <location>
        <begin position="1"/>
        <end position="24"/>
    </location>
</feature>
<evidence type="ECO:0000256" key="2">
    <source>
        <dbReference type="SAM" id="SignalP"/>
    </source>
</evidence>
<dbReference type="PATRIC" id="fig|595434.4.peg.5798"/>